<keyword evidence="2" id="KW-1185">Reference proteome</keyword>
<accession>A0A1A9WLY4</accession>
<dbReference type="VEuPathDB" id="VectorBase:GBRI024388"/>
<reference evidence="2" key="1">
    <citation type="submission" date="2014-03" db="EMBL/GenBank/DDBJ databases">
        <authorList>
            <person name="Aksoy S."/>
            <person name="Warren W."/>
            <person name="Wilson R.K."/>
        </authorList>
    </citation>
    <scope>NUCLEOTIDE SEQUENCE [LARGE SCALE GENOMIC DNA]</scope>
    <source>
        <strain evidence="2">IAEA</strain>
    </source>
</reference>
<dbReference type="Proteomes" id="UP000091820">
    <property type="component" value="Unassembled WGS sequence"/>
</dbReference>
<evidence type="ECO:0000313" key="2">
    <source>
        <dbReference type="Proteomes" id="UP000091820"/>
    </source>
</evidence>
<dbReference type="AlphaFoldDB" id="A0A1A9WLY4"/>
<evidence type="ECO:0000313" key="1">
    <source>
        <dbReference type="EnsemblMetazoa" id="GBRI024388-PA"/>
    </source>
</evidence>
<name>A0A1A9WLY4_9MUSC</name>
<sequence>MEWPIDFVLELNELKKTESMKKKNSFIIYLKGFNKISQPIFIISIFINNNRNSYSRESVVIAISIRDLFLNPLFLKNPPAPIKNMCITDQSKDFWIQSSLRPPSAHSRSVSILINHSSSHRGFYETFLTRTSISI</sequence>
<protein>
    <submittedName>
        <fullName evidence="1">Uncharacterized protein</fullName>
    </submittedName>
</protein>
<organism evidence="1 2">
    <name type="scientific">Glossina brevipalpis</name>
    <dbReference type="NCBI Taxonomy" id="37001"/>
    <lineage>
        <taxon>Eukaryota</taxon>
        <taxon>Metazoa</taxon>
        <taxon>Ecdysozoa</taxon>
        <taxon>Arthropoda</taxon>
        <taxon>Hexapoda</taxon>
        <taxon>Insecta</taxon>
        <taxon>Pterygota</taxon>
        <taxon>Neoptera</taxon>
        <taxon>Endopterygota</taxon>
        <taxon>Diptera</taxon>
        <taxon>Brachycera</taxon>
        <taxon>Muscomorpha</taxon>
        <taxon>Hippoboscoidea</taxon>
        <taxon>Glossinidae</taxon>
        <taxon>Glossina</taxon>
    </lineage>
</organism>
<reference evidence="1" key="2">
    <citation type="submission" date="2020-05" db="UniProtKB">
        <authorList>
            <consortium name="EnsemblMetazoa"/>
        </authorList>
    </citation>
    <scope>IDENTIFICATION</scope>
    <source>
        <strain evidence="1">IAEA</strain>
    </source>
</reference>
<dbReference type="EnsemblMetazoa" id="GBRI024388-RA">
    <property type="protein sequence ID" value="GBRI024388-PA"/>
    <property type="gene ID" value="GBRI024388"/>
</dbReference>
<proteinExistence type="predicted"/>